<gene>
    <name evidence="1" type="ORF">E5259_15220</name>
</gene>
<organism evidence="1 2">
    <name type="scientific">Blautia producta</name>
    <dbReference type="NCBI Taxonomy" id="33035"/>
    <lineage>
        <taxon>Bacteria</taxon>
        <taxon>Bacillati</taxon>
        <taxon>Bacillota</taxon>
        <taxon>Clostridia</taxon>
        <taxon>Lachnospirales</taxon>
        <taxon>Lachnospiraceae</taxon>
        <taxon>Blautia</taxon>
    </lineage>
</organism>
<dbReference type="Proteomes" id="UP000515789">
    <property type="component" value="Chromosome"/>
</dbReference>
<dbReference type="GO" id="GO:0005576">
    <property type="term" value="C:extracellular region"/>
    <property type="evidence" value="ECO:0007669"/>
    <property type="project" value="InterPro"/>
</dbReference>
<dbReference type="AlphaFoldDB" id="A0A7G5MW35"/>
<sequence>MQMKLRKIRLYSLTMKCSMNICILILILGHWPATAKRLFMVKQQSCAIIWTGSACAIQKRILKSCAPSKGILKKGK</sequence>
<dbReference type="Pfam" id="PF09207">
    <property type="entry name" value="Yeast-kill-tox"/>
    <property type="match status" value="1"/>
</dbReference>
<evidence type="ECO:0000313" key="1">
    <source>
        <dbReference type="EMBL" id="QMW78828.1"/>
    </source>
</evidence>
<protein>
    <submittedName>
        <fullName evidence="1">Uncharacterized protein</fullName>
    </submittedName>
</protein>
<name>A0A7G5MW35_9FIRM</name>
<dbReference type="InterPro" id="IPR015290">
    <property type="entry name" value="Yeast-kill-tox"/>
</dbReference>
<evidence type="ECO:0000313" key="2">
    <source>
        <dbReference type="Proteomes" id="UP000515789"/>
    </source>
</evidence>
<dbReference type="EMBL" id="CP039126">
    <property type="protein sequence ID" value="QMW78828.1"/>
    <property type="molecule type" value="Genomic_DNA"/>
</dbReference>
<accession>A0A7G5MW35</accession>
<reference evidence="1 2" key="1">
    <citation type="submission" date="2019-04" db="EMBL/GenBank/DDBJ databases">
        <authorList>
            <person name="Schori C."/>
            <person name="Ahrens C."/>
        </authorList>
    </citation>
    <scope>NUCLEOTIDE SEQUENCE [LARGE SCALE GENOMIC DNA]</scope>
    <source>
        <strain evidence="1 2">DSM 2950</strain>
    </source>
</reference>
<proteinExistence type="predicted"/>